<evidence type="ECO:0000259" key="7">
    <source>
        <dbReference type="Pfam" id="PF08281"/>
    </source>
</evidence>
<evidence type="ECO:0000256" key="1">
    <source>
        <dbReference type="ARBA" id="ARBA00010641"/>
    </source>
</evidence>
<dbReference type="CDD" id="cd06171">
    <property type="entry name" value="Sigma70_r4"/>
    <property type="match status" value="1"/>
</dbReference>
<dbReference type="SUPFAM" id="SSF88946">
    <property type="entry name" value="Sigma2 domain of RNA polymerase sigma factors"/>
    <property type="match status" value="1"/>
</dbReference>
<dbReference type="InterPro" id="IPR014284">
    <property type="entry name" value="RNA_pol_sigma-70_dom"/>
</dbReference>
<comment type="similarity">
    <text evidence="1">Belongs to the sigma-70 factor family. ECF subfamily.</text>
</comment>
<sequence length="164" mass="19799">MGKSFLKLYDKYFDDVYRYIYFKTGNKWEADDLVSETFRKAYEKYKYLRGEPKPWIMAIARNTVIDFYRSKKNFAPMSDNEIDDLAYNYPIEEIFEKEEELTYLKQSLKSLNKEELEIINLRYFSDMKYNEIGKLLGKSENAIKTKAMRIHRKLGQVIQKLMEE</sequence>
<dbReference type="InterPro" id="IPR013324">
    <property type="entry name" value="RNA_pol_sigma_r3/r4-like"/>
</dbReference>
<keyword evidence="3" id="KW-0731">Sigma factor</keyword>
<dbReference type="Pfam" id="PF04542">
    <property type="entry name" value="Sigma70_r2"/>
    <property type="match status" value="1"/>
</dbReference>
<dbReference type="InterPro" id="IPR013249">
    <property type="entry name" value="RNA_pol_sigma70_r4_t2"/>
</dbReference>
<proteinExistence type="inferred from homology"/>
<evidence type="ECO:0000313" key="9">
    <source>
        <dbReference type="Proteomes" id="UP000005435"/>
    </source>
</evidence>
<keyword evidence="9" id="KW-1185">Reference proteome</keyword>
<evidence type="ECO:0000256" key="2">
    <source>
        <dbReference type="ARBA" id="ARBA00023015"/>
    </source>
</evidence>
<dbReference type="OrthoDB" id="9795666at2"/>
<dbReference type="InterPro" id="IPR013325">
    <property type="entry name" value="RNA_pol_sigma_r2"/>
</dbReference>
<dbReference type="HOGENOM" id="CLU_047691_3_4_9"/>
<dbReference type="GO" id="GO:0003677">
    <property type="term" value="F:DNA binding"/>
    <property type="evidence" value="ECO:0007669"/>
    <property type="project" value="UniProtKB-KW"/>
</dbReference>
<dbReference type="InterPro" id="IPR039425">
    <property type="entry name" value="RNA_pol_sigma-70-like"/>
</dbReference>
<protein>
    <submittedName>
        <fullName evidence="8">RNA polymerase sigma factor, sigma-70 family</fullName>
    </submittedName>
</protein>
<keyword evidence="2" id="KW-0805">Transcription regulation</keyword>
<dbReference type="NCBIfam" id="TIGR02937">
    <property type="entry name" value="sigma70-ECF"/>
    <property type="match status" value="1"/>
</dbReference>
<dbReference type="EMBL" id="CP003065">
    <property type="protein sequence ID" value="AEV69858.1"/>
    <property type="molecule type" value="Genomic_DNA"/>
</dbReference>
<dbReference type="AlphaFoldDB" id="G8LXE0"/>
<dbReference type="SUPFAM" id="SSF88659">
    <property type="entry name" value="Sigma3 and sigma4 domains of RNA polymerase sigma factors"/>
    <property type="match status" value="1"/>
</dbReference>
<reference evidence="9" key="1">
    <citation type="submission" date="2011-12" db="EMBL/GenBank/DDBJ databases">
        <title>Complete sequence of Clostridium clariflavum DSM 19732.</title>
        <authorList>
            <consortium name="US DOE Joint Genome Institute"/>
            <person name="Lucas S."/>
            <person name="Han J."/>
            <person name="Lapidus A."/>
            <person name="Cheng J.-F."/>
            <person name="Goodwin L."/>
            <person name="Pitluck S."/>
            <person name="Peters L."/>
            <person name="Teshima H."/>
            <person name="Detter J.C."/>
            <person name="Han C."/>
            <person name="Tapia R."/>
            <person name="Land M."/>
            <person name="Hauser L."/>
            <person name="Kyrpides N."/>
            <person name="Ivanova N."/>
            <person name="Pagani I."/>
            <person name="Kitzmiller T."/>
            <person name="Lynd L."/>
            <person name="Izquierdo J."/>
            <person name="Woyke T."/>
        </authorList>
    </citation>
    <scope>NUCLEOTIDE SEQUENCE [LARGE SCALE GENOMIC DNA]</scope>
    <source>
        <strain evidence="9">DSM 19732 / NBRC 101661 / EBR45</strain>
    </source>
</reference>
<dbReference type="Gene3D" id="1.10.10.10">
    <property type="entry name" value="Winged helix-like DNA-binding domain superfamily/Winged helix DNA-binding domain"/>
    <property type="match status" value="1"/>
</dbReference>
<evidence type="ECO:0000256" key="5">
    <source>
        <dbReference type="ARBA" id="ARBA00023163"/>
    </source>
</evidence>
<feature type="domain" description="RNA polymerase sigma-70 region 2" evidence="6">
    <location>
        <begin position="8"/>
        <end position="72"/>
    </location>
</feature>
<dbReference type="InterPro" id="IPR036388">
    <property type="entry name" value="WH-like_DNA-bd_sf"/>
</dbReference>
<dbReference type="GO" id="GO:0016987">
    <property type="term" value="F:sigma factor activity"/>
    <property type="evidence" value="ECO:0007669"/>
    <property type="project" value="UniProtKB-KW"/>
</dbReference>
<dbReference type="InterPro" id="IPR007627">
    <property type="entry name" value="RNA_pol_sigma70_r2"/>
</dbReference>
<dbReference type="Proteomes" id="UP000005435">
    <property type="component" value="Chromosome"/>
</dbReference>
<keyword evidence="5" id="KW-0804">Transcription</keyword>
<name>G8LXE0_ACECE</name>
<evidence type="ECO:0000313" key="8">
    <source>
        <dbReference type="EMBL" id="AEV69858.1"/>
    </source>
</evidence>
<dbReference type="KEGG" id="ccl:Clocl_3359"/>
<dbReference type="Gene3D" id="1.10.1740.10">
    <property type="match status" value="1"/>
</dbReference>
<dbReference type="eggNOG" id="COG1595">
    <property type="taxonomic scope" value="Bacteria"/>
</dbReference>
<accession>G8LXE0</accession>
<reference evidence="8 9" key="2">
    <citation type="journal article" date="2012" name="Stand. Genomic Sci.">
        <title>Complete Genome Sequence of Clostridium clariflavum DSM 19732.</title>
        <authorList>
            <person name="Izquierdo J.A."/>
            <person name="Goodwin L."/>
            <person name="Davenport K.W."/>
            <person name="Teshima H."/>
            <person name="Bruce D."/>
            <person name="Detter C."/>
            <person name="Tapia R."/>
            <person name="Han S."/>
            <person name="Land M."/>
            <person name="Hauser L."/>
            <person name="Jeffries C.D."/>
            <person name="Han J."/>
            <person name="Pitluck S."/>
            <person name="Nolan M."/>
            <person name="Chen A."/>
            <person name="Huntemann M."/>
            <person name="Mavromatis K."/>
            <person name="Mikhailova N."/>
            <person name="Liolios K."/>
            <person name="Woyke T."/>
            <person name="Lynd L.R."/>
        </authorList>
    </citation>
    <scope>NUCLEOTIDE SEQUENCE [LARGE SCALE GENOMIC DNA]</scope>
    <source>
        <strain evidence="9">DSM 19732 / NBRC 101661 / EBR45</strain>
    </source>
</reference>
<organism evidence="8 9">
    <name type="scientific">Acetivibrio clariflavus (strain DSM 19732 / NBRC 101661 / EBR45)</name>
    <name type="common">Clostridium clariflavum</name>
    <dbReference type="NCBI Taxonomy" id="720554"/>
    <lineage>
        <taxon>Bacteria</taxon>
        <taxon>Bacillati</taxon>
        <taxon>Bacillota</taxon>
        <taxon>Clostridia</taxon>
        <taxon>Eubacteriales</taxon>
        <taxon>Oscillospiraceae</taxon>
        <taxon>Acetivibrio</taxon>
    </lineage>
</organism>
<evidence type="ECO:0000256" key="4">
    <source>
        <dbReference type="ARBA" id="ARBA00023125"/>
    </source>
</evidence>
<evidence type="ECO:0000259" key="6">
    <source>
        <dbReference type="Pfam" id="PF04542"/>
    </source>
</evidence>
<dbReference type="RefSeq" id="WP_014256390.1">
    <property type="nucleotide sequence ID" value="NC_016627.1"/>
</dbReference>
<dbReference type="GO" id="GO:0006352">
    <property type="term" value="P:DNA-templated transcription initiation"/>
    <property type="evidence" value="ECO:0007669"/>
    <property type="project" value="InterPro"/>
</dbReference>
<feature type="domain" description="RNA polymerase sigma factor 70 region 4 type 2" evidence="7">
    <location>
        <begin position="104"/>
        <end position="153"/>
    </location>
</feature>
<dbReference type="PANTHER" id="PTHR43133:SF52">
    <property type="entry name" value="ECF RNA POLYMERASE SIGMA FACTOR SIGL"/>
    <property type="match status" value="1"/>
</dbReference>
<keyword evidence="4" id="KW-0238">DNA-binding</keyword>
<dbReference type="Pfam" id="PF08281">
    <property type="entry name" value="Sigma70_r4_2"/>
    <property type="match status" value="1"/>
</dbReference>
<gene>
    <name evidence="8" type="ordered locus">Clocl_3359</name>
</gene>
<dbReference type="PANTHER" id="PTHR43133">
    <property type="entry name" value="RNA POLYMERASE ECF-TYPE SIGMA FACTO"/>
    <property type="match status" value="1"/>
</dbReference>
<evidence type="ECO:0000256" key="3">
    <source>
        <dbReference type="ARBA" id="ARBA00023082"/>
    </source>
</evidence>
<dbReference type="STRING" id="720554.Clocl_3359"/>